<dbReference type="Pfam" id="PF04165">
    <property type="entry name" value="DUF401"/>
    <property type="match status" value="1"/>
</dbReference>
<dbReference type="Proteomes" id="UP000000602">
    <property type="component" value="Chromosome"/>
</dbReference>
<dbReference type="EMBL" id="CR522870">
    <property type="protein sequence ID" value="CAG35286.1"/>
    <property type="molecule type" value="Genomic_DNA"/>
</dbReference>
<dbReference type="STRING" id="177439.DP0557"/>
<dbReference type="OrthoDB" id="367235at2"/>
<evidence type="ECO:0000313" key="3">
    <source>
        <dbReference type="Proteomes" id="UP000000602"/>
    </source>
</evidence>
<organism evidence="2 3">
    <name type="scientific">Desulfotalea psychrophila (strain LSv54 / DSM 12343)</name>
    <dbReference type="NCBI Taxonomy" id="177439"/>
    <lineage>
        <taxon>Bacteria</taxon>
        <taxon>Pseudomonadati</taxon>
        <taxon>Thermodesulfobacteriota</taxon>
        <taxon>Desulfobulbia</taxon>
        <taxon>Desulfobulbales</taxon>
        <taxon>Desulfocapsaceae</taxon>
        <taxon>Desulfotalea</taxon>
    </lineage>
</organism>
<dbReference type="AlphaFoldDB" id="Q6AQT7"/>
<dbReference type="InterPro" id="IPR007294">
    <property type="entry name" value="DUF401"/>
</dbReference>
<keyword evidence="3" id="KW-1185">Reference proteome</keyword>
<keyword evidence="1" id="KW-0472">Membrane</keyword>
<keyword evidence="1" id="KW-1133">Transmembrane helix</keyword>
<dbReference type="PANTHER" id="PTHR39556:SF1">
    <property type="entry name" value="PROTEIN, PUTATIVE-RELATED"/>
    <property type="match status" value="1"/>
</dbReference>
<feature type="transmembrane region" description="Helical" evidence="1">
    <location>
        <begin position="27"/>
        <end position="45"/>
    </location>
</feature>
<feature type="transmembrane region" description="Helical" evidence="1">
    <location>
        <begin position="109"/>
        <end position="139"/>
    </location>
</feature>
<feature type="transmembrane region" description="Helical" evidence="1">
    <location>
        <begin position="65"/>
        <end position="89"/>
    </location>
</feature>
<name>Q6AQT7_DESPS</name>
<dbReference type="KEGG" id="dps:DP0557"/>
<evidence type="ECO:0000256" key="1">
    <source>
        <dbReference type="SAM" id="Phobius"/>
    </source>
</evidence>
<gene>
    <name evidence="2" type="ordered locus">DP0557</name>
</gene>
<dbReference type="PANTHER" id="PTHR39556">
    <property type="entry name" value="PROTEIN, PUTATIVE-RELATED"/>
    <property type="match status" value="1"/>
</dbReference>
<dbReference type="eggNOG" id="COG1906">
    <property type="taxonomic scope" value="Bacteria"/>
</dbReference>
<reference evidence="3" key="1">
    <citation type="journal article" date="2004" name="Environ. Microbiol.">
        <title>The genome of Desulfotalea psychrophila, a sulfate-reducing bacterium from permanently cold Arctic sediments.</title>
        <authorList>
            <person name="Rabus R."/>
            <person name="Ruepp A."/>
            <person name="Frickey T."/>
            <person name="Rattei T."/>
            <person name="Fartmann B."/>
            <person name="Stark M."/>
            <person name="Bauer M."/>
            <person name="Zibat A."/>
            <person name="Lombardot T."/>
            <person name="Becker I."/>
            <person name="Amann J."/>
            <person name="Gellner K."/>
            <person name="Teeling H."/>
            <person name="Leuschner W.D."/>
            <person name="Gloeckner F.-O."/>
            <person name="Lupas A.N."/>
            <person name="Amann R."/>
            <person name="Klenk H.-P."/>
        </authorList>
    </citation>
    <scope>NUCLEOTIDE SEQUENCE [LARGE SCALE GENOMIC DNA]</scope>
    <source>
        <strain evidence="3">DSM 12343 / LSv54</strain>
    </source>
</reference>
<sequence>MIVALLAAGLCVIIQNRLSPRFLLEMIGRKSVWAMLAVIASVFIFKDVMPDAGVVQDMAQAGGGFALFFAAVLLPFLVGAIAGTTFAFVGATFPLLLGLLHALGMDGQILAYLVLASFSGFTGVLISPLHICFLLTCEFFQASPSQTWRQLLIPCLCFFLTGIAVLAFLPL</sequence>
<dbReference type="HOGENOM" id="CLU_1560485_0_0_7"/>
<accession>Q6AQT7</accession>
<feature type="transmembrane region" description="Helical" evidence="1">
    <location>
        <begin position="151"/>
        <end position="169"/>
    </location>
</feature>
<dbReference type="RefSeq" id="WP_011187802.1">
    <property type="nucleotide sequence ID" value="NC_006138.1"/>
</dbReference>
<keyword evidence="1" id="KW-0812">Transmembrane</keyword>
<protein>
    <submittedName>
        <fullName evidence="2">Hypothetical membrane protein</fullName>
    </submittedName>
</protein>
<evidence type="ECO:0000313" key="2">
    <source>
        <dbReference type="EMBL" id="CAG35286.1"/>
    </source>
</evidence>
<proteinExistence type="predicted"/>